<dbReference type="InterPro" id="IPR015421">
    <property type="entry name" value="PyrdxlP-dep_Trfase_major"/>
</dbReference>
<dbReference type="PANTHER" id="PTHR48097">
    <property type="entry name" value="L-THREONINE ALDOLASE-RELATED"/>
    <property type="match status" value="1"/>
</dbReference>
<evidence type="ECO:0000256" key="2">
    <source>
        <dbReference type="ARBA" id="ARBA00006966"/>
    </source>
</evidence>
<dbReference type="EMBL" id="JAAGSC010000041">
    <property type="protein sequence ID" value="NDY96086.1"/>
    <property type="molecule type" value="Genomic_DNA"/>
</dbReference>
<dbReference type="Proteomes" id="UP000484885">
    <property type="component" value="Unassembled WGS sequence"/>
</dbReference>
<keyword evidence="5" id="KW-0456">Lyase</keyword>
<comment type="subunit">
    <text evidence="3">Homotetramer.</text>
</comment>
<keyword evidence="4 5" id="KW-0663">Pyridoxal phosphate</keyword>
<dbReference type="GO" id="GO:0006567">
    <property type="term" value="P:L-threonine catabolic process"/>
    <property type="evidence" value="ECO:0007669"/>
    <property type="project" value="UniProtKB-UniRule"/>
</dbReference>
<name>A0A845V4H3_9GAMM</name>
<dbReference type="Pfam" id="PF01212">
    <property type="entry name" value="Beta_elim_lyase"/>
    <property type="match status" value="1"/>
</dbReference>
<dbReference type="InterPro" id="IPR026273">
    <property type="entry name" value="Low_specificity_L-TA_bact"/>
</dbReference>
<comment type="function">
    <text evidence="5">Catalyzes the cleavage of L-allo-threonine and L-threonine to glycine and acetaldehyde.</text>
</comment>
<evidence type="ECO:0000313" key="8">
    <source>
        <dbReference type="Proteomes" id="UP000484885"/>
    </source>
</evidence>
<dbReference type="Gene3D" id="3.90.1150.10">
    <property type="entry name" value="Aspartate Aminotransferase, domain 1"/>
    <property type="match status" value="1"/>
</dbReference>
<protein>
    <recommendedName>
        <fullName evidence="5">L-threonine aldolase</fullName>
        <ecNumber evidence="5">4.1.2.48</ecNumber>
    </recommendedName>
</protein>
<evidence type="ECO:0000256" key="1">
    <source>
        <dbReference type="ARBA" id="ARBA00001933"/>
    </source>
</evidence>
<evidence type="ECO:0000256" key="3">
    <source>
        <dbReference type="ARBA" id="ARBA00011881"/>
    </source>
</evidence>
<dbReference type="GO" id="GO:0004793">
    <property type="term" value="F:threonine aldolase activity"/>
    <property type="evidence" value="ECO:0007669"/>
    <property type="project" value="UniProtKB-UniRule"/>
</dbReference>
<evidence type="ECO:0000256" key="4">
    <source>
        <dbReference type="ARBA" id="ARBA00022898"/>
    </source>
</evidence>
<gene>
    <name evidence="7" type="ORF">G3I74_10125</name>
</gene>
<dbReference type="InterPro" id="IPR015422">
    <property type="entry name" value="PyrdxlP-dep_Trfase_small"/>
</dbReference>
<accession>A0A845V4H3</accession>
<organism evidence="7 8">
    <name type="scientific">Wenzhouxiangella limi</name>
    <dbReference type="NCBI Taxonomy" id="2707351"/>
    <lineage>
        <taxon>Bacteria</taxon>
        <taxon>Pseudomonadati</taxon>
        <taxon>Pseudomonadota</taxon>
        <taxon>Gammaproteobacteria</taxon>
        <taxon>Chromatiales</taxon>
        <taxon>Wenzhouxiangellaceae</taxon>
        <taxon>Wenzhouxiangella</taxon>
    </lineage>
</organism>
<comment type="cofactor">
    <cofactor evidence="1 5">
        <name>pyridoxal 5'-phosphate</name>
        <dbReference type="ChEBI" id="CHEBI:597326"/>
    </cofactor>
</comment>
<evidence type="ECO:0000256" key="5">
    <source>
        <dbReference type="PIRNR" id="PIRNR038940"/>
    </source>
</evidence>
<feature type="domain" description="Aromatic amino acid beta-eliminating lyase/threonine aldolase" evidence="6">
    <location>
        <begin position="4"/>
        <end position="294"/>
    </location>
</feature>
<dbReference type="InterPro" id="IPR015424">
    <property type="entry name" value="PyrdxlP-dep_Trfase"/>
</dbReference>
<evidence type="ECO:0000313" key="7">
    <source>
        <dbReference type="EMBL" id="NDY96086.1"/>
    </source>
</evidence>
<comment type="similarity">
    <text evidence="2 5">Belongs to the threonine aldolase family.</text>
</comment>
<reference evidence="7 8" key="1">
    <citation type="submission" date="2020-02" db="EMBL/GenBank/DDBJ databases">
        <authorList>
            <person name="Zhang X.-Y."/>
        </authorList>
    </citation>
    <scope>NUCLEOTIDE SEQUENCE [LARGE SCALE GENOMIC DNA]</scope>
    <source>
        <strain evidence="7 8">C33</strain>
    </source>
</reference>
<dbReference type="PANTHER" id="PTHR48097:SF5">
    <property type="entry name" value="LOW SPECIFICITY L-THREONINE ALDOLASE"/>
    <property type="match status" value="1"/>
</dbReference>
<dbReference type="PIRSF" id="PIRSF038940">
    <property type="entry name" value="Low_specificity_LTA"/>
    <property type="match status" value="1"/>
</dbReference>
<keyword evidence="8" id="KW-1185">Reference proteome</keyword>
<dbReference type="EC" id="4.1.2.48" evidence="5"/>
<proteinExistence type="inferred from homology"/>
<sequence length="346" mass="37438">MVNFKSDNEAPAHPAVLEAIIEANRDFATAYADDRYSCQLDARFSELFETECHVLPIATGTAANSIVLGELSPPWGAVMCHRSAHIHCDEGGAPEFYTHGAKLVPLDGDNARLDPDTLGQAIDSAGAHGVHNCKPSVVSITQASECGTSYRPEQVRALAEVAHARGLPLHMDGARFANAVAWLGCSPAEITWKAGVDVLSFGATKNGALTAEAVVVFGRPEWLEGLERRRKRGGHLLSKMRYVSAQLLAMLDNELWLEIARTANARAAELAAGIEASGVADLQWPVEVNEVFMRADPAVLQALKNQGFEFHIWPGFDDVARLVCTFATPEQQVQDFLAALRQNEAT</sequence>
<evidence type="ECO:0000259" key="6">
    <source>
        <dbReference type="Pfam" id="PF01212"/>
    </source>
</evidence>
<comment type="catalytic activity">
    <reaction evidence="5">
        <text>L-allo-threonine = acetaldehyde + glycine</text>
        <dbReference type="Rhea" id="RHEA:26209"/>
        <dbReference type="ChEBI" id="CHEBI:15343"/>
        <dbReference type="ChEBI" id="CHEBI:57305"/>
        <dbReference type="ChEBI" id="CHEBI:58585"/>
        <dbReference type="EC" id="4.1.2.48"/>
    </reaction>
</comment>
<comment type="caution">
    <text evidence="7">The sequence shown here is derived from an EMBL/GenBank/DDBJ whole genome shotgun (WGS) entry which is preliminary data.</text>
</comment>
<dbReference type="InterPro" id="IPR001597">
    <property type="entry name" value="ArAA_b-elim_lyase/Thr_aldolase"/>
</dbReference>
<dbReference type="AlphaFoldDB" id="A0A845V4H3"/>
<comment type="catalytic activity">
    <reaction evidence="5">
        <text>L-threonine = acetaldehyde + glycine</text>
        <dbReference type="Rhea" id="RHEA:19625"/>
        <dbReference type="ChEBI" id="CHEBI:15343"/>
        <dbReference type="ChEBI" id="CHEBI:57305"/>
        <dbReference type="ChEBI" id="CHEBI:57926"/>
        <dbReference type="EC" id="4.1.2.48"/>
    </reaction>
</comment>
<dbReference type="SUPFAM" id="SSF53383">
    <property type="entry name" value="PLP-dependent transferases"/>
    <property type="match status" value="1"/>
</dbReference>
<dbReference type="Gene3D" id="3.40.640.10">
    <property type="entry name" value="Type I PLP-dependent aspartate aminotransferase-like (Major domain)"/>
    <property type="match status" value="1"/>
</dbReference>